<reference evidence="2" key="1">
    <citation type="submission" date="2016-03" db="EMBL/GenBank/DDBJ databases">
        <authorList>
            <person name="Ploux O."/>
        </authorList>
    </citation>
    <scope>NUCLEOTIDE SEQUENCE [LARGE SCALE GENOMIC DNA]</scope>
    <source>
        <strain evidence="2">UK7</strain>
    </source>
</reference>
<name>A0A1E1KVV1_9HELO</name>
<comment type="caution">
    <text evidence="1">The sequence shown here is derived from an EMBL/GenBank/DDBJ whole genome shotgun (WGS) entry which is preliminary data.</text>
</comment>
<accession>A0A1E1KVV1</accession>
<sequence>MWGEDGWRLYRFIISSREDGFGLRILYSQIFEIEAGLSGGDVGLLSQSLHLNDTKSVPSGNSQLYSPAGTWWTSPDLGSPSRARWG</sequence>
<dbReference type="EMBL" id="FJUW01000024">
    <property type="protein sequence ID" value="CZT02297.1"/>
    <property type="molecule type" value="Genomic_DNA"/>
</dbReference>
<protein>
    <submittedName>
        <fullName evidence="1">Uncharacterized protein</fullName>
    </submittedName>
</protein>
<dbReference type="AlphaFoldDB" id="A0A1E1KVV1"/>
<evidence type="ECO:0000313" key="2">
    <source>
        <dbReference type="Proteomes" id="UP000178129"/>
    </source>
</evidence>
<gene>
    <name evidence="1" type="ORF">RCO7_14685</name>
</gene>
<proteinExistence type="predicted"/>
<evidence type="ECO:0000313" key="1">
    <source>
        <dbReference type="EMBL" id="CZT02297.1"/>
    </source>
</evidence>
<keyword evidence="2" id="KW-1185">Reference proteome</keyword>
<dbReference type="InParanoid" id="A0A1E1KVV1"/>
<organism evidence="1 2">
    <name type="scientific">Rhynchosporium graminicola</name>
    <dbReference type="NCBI Taxonomy" id="2792576"/>
    <lineage>
        <taxon>Eukaryota</taxon>
        <taxon>Fungi</taxon>
        <taxon>Dikarya</taxon>
        <taxon>Ascomycota</taxon>
        <taxon>Pezizomycotina</taxon>
        <taxon>Leotiomycetes</taxon>
        <taxon>Helotiales</taxon>
        <taxon>Ploettnerulaceae</taxon>
        <taxon>Rhynchosporium</taxon>
    </lineage>
</organism>
<dbReference type="Proteomes" id="UP000178129">
    <property type="component" value="Unassembled WGS sequence"/>
</dbReference>